<reference evidence="2" key="1">
    <citation type="submission" date="2022-11" db="EMBL/GenBank/DDBJ databases">
        <title>Dyadobacter pollutisoli sp. nov., isolated from plastic dumped soil.</title>
        <authorList>
            <person name="Kim J.M."/>
            <person name="Kim K.R."/>
            <person name="Lee J.K."/>
            <person name="Hao L."/>
            <person name="Jeon C.O."/>
        </authorList>
    </citation>
    <scope>NUCLEOTIDE SEQUENCE</scope>
    <source>
        <strain evidence="2">U1</strain>
    </source>
</reference>
<dbReference type="PANTHER" id="PTHR16320">
    <property type="entry name" value="SPHINGOMYELINASE FAMILY MEMBER"/>
    <property type="match status" value="1"/>
</dbReference>
<gene>
    <name evidence="2" type="ORF">ON006_11960</name>
</gene>
<dbReference type="SUPFAM" id="SSF56219">
    <property type="entry name" value="DNase I-like"/>
    <property type="match status" value="1"/>
</dbReference>
<protein>
    <submittedName>
        <fullName evidence="2">Endonuclease</fullName>
    </submittedName>
</protein>
<dbReference type="PANTHER" id="PTHR16320:SF1">
    <property type="entry name" value="SPHINGOMYELINASE DDB_G0288017"/>
    <property type="match status" value="1"/>
</dbReference>
<keyword evidence="3" id="KW-1185">Reference proteome</keyword>
<dbReference type="GO" id="GO:0004519">
    <property type="term" value="F:endonuclease activity"/>
    <property type="evidence" value="ECO:0007669"/>
    <property type="project" value="UniProtKB-KW"/>
</dbReference>
<dbReference type="GO" id="GO:0004767">
    <property type="term" value="F:sphingomyelin phosphodiesterase activity"/>
    <property type="evidence" value="ECO:0007669"/>
    <property type="project" value="InterPro"/>
</dbReference>
<keyword evidence="2" id="KW-0378">Hydrolase</keyword>
<dbReference type="EMBL" id="CP112998">
    <property type="protein sequence ID" value="WAC14652.1"/>
    <property type="molecule type" value="Genomic_DNA"/>
</dbReference>
<dbReference type="InterPro" id="IPR000300">
    <property type="entry name" value="IPPc"/>
</dbReference>
<feature type="domain" description="Inositol polyphosphate-related phosphatase" evidence="1">
    <location>
        <begin position="78"/>
        <end position="236"/>
    </location>
</feature>
<dbReference type="RefSeq" id="WP_244820019.1">
    <property type="nucleotide sequence ID" value="NZ_CP112998.1"/>
</dbReference>
<name>A0A9E8NI10_9BACT</name>
<evidence type="ECO:0000313" key="2">
    <source>
        <dbReference type="EMBL" id="WAC14652.1"/>
    </source>
</evidence>
<dbReference type="InterPro" id="IPR036691">
    <property type="entry name" value="Endo/exonu/phosph_ase_sf"/>
</dbReference>
<dbReference type="GO" id="GO:0005737">
    <property type="term" value="C:cytoplasm"/>
    <property type="evidence" value="ECO:0007669"/>
    <property type="project" value="TreeGrafter"/>
</dbReference>
<dbReference type="Pfam" id="PF22669">
    <property type="entry name" value="Exo_endo_phos2"/>
    <property type="match status" value="1"/>
</dbReference>
<dbReference type="KEGG" id="dpf:ON006_11960"/>
<dbReference type="Gene3D" id="3.60.10.10">
    <property type="entry name" value="Endonuclease/exonuclease/phosphatase"/>
    <property type="match status" value="1"/>
</dbReference>
<accession>A0A9E8NI10</accession>
<dbReference type="GO" id="GO:0046856">
    <property type="term" value="P:phosphatidylinositol dephosphorylation"/>
    <property type="evidence" value="ECO:0007669"/>
    <property type="project" value="InterPro"/>
</dbReference>
<dbReference type="AlphaFoldDB" id="A0A9E8NI10"/>
<evidence type="ECO:0000259" key="1">
    <source>
        <dbReference type="Pfam" id="PF22669"/>
    </source>
</evidence>
<keyword evidence="2" id="KW-0255">Endonuclease</keyword>
<dbReference type="Proteomes" id="UP001164653">
    <property type="component" value="Chromosome"/>
</dbReference>
<dbReference type="GO" id="GO:0016791">
    <property type="term" value="F:phosphatase activity"/>
    <property type="evidence" value="ECO:0007669"/>
    <property type="project" value="InterPro"/>
</dbReference>
<sequence length="316" mass="35120">MSKVYASPITALLLILMPFIFSEAPLHVSSKRHLASLSISDSGSFSAITYNIAGLPEFISSAVTRRAVSIADIGGRLNSYDIAHVQEDFNYHKNLCESRNQHFYRTQTKGAVPFGDGLNTLSKYPIHRLSRIRWNDCTGADCLTPKGFTYTQIQVALGVFIDFYNVHANAYNHPAAARARCGNVRQLSSYIASHSKGHAVIVMGDLNGHYSFSKDNIHTLLKNNGLADAWVLLQNKNEMPGHADSLPASNILDIGQGTETIDKILYRSSEDLMLEPGNYKLENESFRNHTGLPLSDHHPVSVSFQWRKRQARIASM</sequence>
<dbReference type="InterPro" id="IPR038772">
    <property type="entry name" value="Sph/SMPD2-like"/>
</dbReference>
<keyword evidence="2" id="KW-0540">Nuclease</keyword>
<proteinExistence type="predicted"/>
<evidence type="ECO:0000313" key="3">
    <source>
        <dbReference type="Proteomes" id="UP001164653"/>
    </source>
</evidence>
<organism evidence="2 3">
    <name type="scientific">Dyadobacter pollutisoli</name>
    <dbReference type="NCBI Taxonomy" id="2910158"/>
    <lineage>
        <taxon>Bacteria</taxon>
        <taxon>Pseudomonadati</taxon>
        <taxon>Bacteroidota</taxon>
        <taxon>Cytophagia</taxon>
        <taxon>Cytophagales</taxon>
        <taxon>Spirosomataceae</taxon>
        <taxon>Dyadobacter</taxon>
    </lineage>
</organism>